<keyword evidence="5" id="KW-0418">Kinase</keyword>
<evidence type="ECO:0000256" key="2">
    <source>
        <dbReference type="ARBA" id="ARBA00022553"/>
    </source>
</evidence>
<evidence type="ECO:0000256" key="5">
    <source>
        <dbReference type="ARBA" id="ARBA00022777"/>
    </source>
</evidence>
<dbReference type="PANTHER" id="PTHR42926">
    <property type="match status" value="1"/>
</dbReference>
<dbReference type="GO" id="GO:0004674">
    <property type="term" value="F:protein serine/threonine kinase activity"/>
    <property type="evidence" value="ECO:0007669"/>
    <property type="project" value="UniProtKB-EC"/>
</dbReference>
<dbReference type="PANTHER" id="PTHR42926:SF1">
    <property type="entry name" value="CIRCADIAN CLOCK OSCILLATOR PROTEIN KAIC 1"/>
    <property type="match status" value="1"/>
</dbReference>
<proteinExistence type="predicted"/>
<dbReference type="InterPro" id="IPR030665">
    <property type="entry name" value="KaiC"/>
</dbReference>
<keyword evidence="3 8" id="KW-0808">Transferase</keyword>
<reference evidence="8" key="1">
    <citation type="submission" date="2022-01" db="EMBL/GenBank/DDBJ databases">
        <authorList>
            <person name="Jo J.-H."/>
            <person name="Im W.-T."/>
        </authorList>
    </citation>
    <scope>NUCLEOTIDE SEQUENCE</scope>
    <source>
        <strain evidence="8">XY25</strain>
    </source>
</reference>
<dbReference type="InterPro" id="IPR027417">
    <property type="entry name" value="P-loop_NTPase"/>
</dbReference>
<dbReference type="RefSeq" id="WP_275712006.1">
    <property type="nucleotide sequence ID" value="NZ_JAKLTN010000004.1"/>
</dbReference>
<dbReference type="NCBIfam" id="NF006799">
    <property type="entry name" value="PRK09302.1"/>
    <property type="match status" value="1"/>
</dbReference>
<name>A0ABS9K630_9RHOO</name>
<sequence>MTTRRKHKETSGSIPRMPTGIPGFDLLAMGGLSKDRMTMIEGTPGSGKAIFIAQFLAEGILQYDQPGVFVTLEEQPGDVRGAMLSLGWDVARWEAEGKWAFIDGTAADEEDVTVGEYDLGGLVAQINAAVGTIGAKRLAIDAVGALFTRFSDRARVRFELFRISRMLRTMDVTSVISSERTADYGEGGYRWGEEFVVDNVVILRNVLEAEVRRRTLEILKMRGVAHRRGEFPFVITDGSGIEVMPLSAIHLEHKSSNVRATFGNAGLDDMCDGGPFRDSTTLVSGPTGAGKTLVATEFACGAVTNGERCLFLGFEESRDQLVRNAAGWGRDFAKMESEGLLHIVCEYPESMNLEDRLIMIKGLIGSFRPHRIVLDSLTSLGRLASEKSLRDFILGLTAYIKQLQVPALFTATSEPIFGATSRITETQLTTFTDSIILLRYMEYVGVMRHGVTVLKMRGSRHDTAIREFTIDSTGLHVGEQFREPYDSTLFSSRTLAADGIGIEKSAGEHNE</sequence>
<dbReference type="SUPFAM" id="SSF52540">
    <property type="entry name" value="P-loop containing nucleoside triphosphate hydrolases"/>
    <property type="match status" value="2"/>
</dbReference>
<dbReference type="InterPro" id="IPR014774">
    <property type="entry name" value="KaiC-like_dom"/>
</dbReference>
<gene>
    <name evidence="8" type="primary">kaiC</name>
    <name evidence="8" type="ORF">LZ012_16620</name>
</gene>
<dbReference type="PROSITE" id="PS51146">
    <property type="entry name" value="KAIC"/>
    <property type="match status" value="2"/>
</dbReference>
<keyword evidence="4" id="KW-0677">Repeat</keyword>
<feature type="domain" description="KaiC" evidence="7">
    <location>
        <begin position="15"/>
        <end position="257"/>
    </location>
</feature>
<evidence type="ECO:0000256" key="6">
    <source>
        <dbReference type="ARBA" id="ARBA00022801"/>
    </source>
</evidence>
<evidence type="ECO:0000256" key="1">
    <source>
        <dbReference type="ARBA" id="ARBA00012513"/>
    </source>
</evidence>
<evidence type="ECO:0000256" key="4">
    <source>
        <dbReference type="ARBA" id="ARBA00022737"/>
    </source>
</evidence>
<protein>
    <recommendedName>
        <fullName evidence="1">non-specific serine/threonine protein kinase</fullName>
        <ecNumber evidence="1">2.7.11.1</ecNumber>
    </recommendedName>
</protein>
<accession>A0ABS9K630</accession>
<dbReference type="InterPro" id="IPR010624">
    <property type="entry name" value="KaiC_dom"/>
</dbReference>
<dbReference type="InterPro" id="IPR051347">
    <property type="entry name" value="Circadian_clock_KaiC-rel"/>
</dbReference>
<dbReference type="Pfam" id="PF06745">
    <property type="entry name" value="ATPase"/>
    <property type="match status" value="2"/>
</dbReference>
<keyword evidence="2" id="KW-0597">Phosphoprotein</keyword>
<keyword evidence="6" id="KW-0378">Hydrolase</keyword>
<dbReference type="EMBL" id="JAKLTN010000004">
    <property type="protein sequence ID" value="MCG2578623.1"/>
    <property type="molecule type" value="Genomic_DNA"/>
</dbReference>
<evidence type="ECO:0000313" key="9">
    <source>
        <dbReference type="Proteomes" id="UP001165384"/>
    </source>
</evidence>
<organism evidence="8 9">
    <name type="scientific">Dechloromonas hankyongensis</name>
    <dbReference type="NCBI Taxonomy" id="2908002"/>
    <lineage>
        <taxon>Bacteria</taxon>
        <taxon>Pseudomonadati</taxon>
        <taxon>Pseudomonadota</taxon>
        <taxon>Betaproteobacteria</taxon>
        <taxon>Rhodocyclales</taxon>
        <taxon>Azonexaceae</taxon>
        <taxon>Dechloromonas</taxon>
    </lineage>
</organism>
<dbReference type="PIRSF" id="PIRSF039117">
    <property type="entry name" value="KaiC"/>
    <property type="match status" value="1"/>
</dbReference>
<comment type="caution">
    <text evidence="8">The sequence shown here is derived from an EMBL/GenBank/DDBJ whole genome shotgun (WGS) entry which is preliminary data.</text>
</comment>
<dbReference type="Proteomes" id="UP001165384">
    <property type="component" value="Unassembled WGS sequence"/>
</dbReference>
<feature type="domain" description="KaiC" evidence="7">
    <location>
        <begin position="258"/>
        <end position="491"/>
    </location>
</feature>
<keyword evidence="9" id="KW-1185">Reference proteome</keyword>
<evidence type="ECO:0000256" key="3">
    <source>
        <dbReference type="ARBA" id="ARBA00022679"/>
    </source>
</evidence>
<evidence type="ECO:0000259" key="7">
    <source>
        <dbReference type="PROSITE" id="PS51146"/>
    </source>
</evidence>
<evidence type="ECO:0000313" key="8">
    <source>
        <dbReference type="EMBL" id="MCG2578623.1"/>
    </source>
</evidence>
<dbReference type="EC" id="2.7.11.1" evidence="1"/>
<dbReference type="Gene3D" id="3.40.50.300">
    <property type="entry name" value="P-loop containing nucleotide triphosphate hydrolases"/>
    <property type="match status" value="2"/>
</dbReference>